<comment type="caution">
    <text evidence="1">The sequence shown here is derived from an EMBL/GenBank/DDBJ whole genome shotgun (WGS) entry which is preliminary data.</text>
</comment>
<protein>
    <recommendedName>
        <fullName evidence="3">Carrier domain-containing protein</fullName>
    </recommendedName>
</protein>
<dbReference type="Proteomes" id="UP001500620">
    <property type="component" value="Unassembled WGS sequence"/>
</dbReference>
<evidence type="ECO:0000313" key="2">
    <source>
        <dbReference type="Proteomes" id="UP001500620"/>
    </source>
</evidence>
<dbReference type="EMBL" id="BAABAT010000055">
    <property type="protein sequence ID" value="GAA4262804.1"/>
    <property type="molecule type" value="Genomic_DNA"/>
</dbReference>
<dbReference type="InterPro" id="IPR008567">
    <property type="entry name" value="BKACE"/>
</dbReference>
<evidence type="ECO:0008006" key="3">
    <source>
        <dbReference type="Google" id="ProtNLM"/>
    </source>
</evidence>
<dbReference type="Pfam" id="PF05853">
    <property type="entry name" value="BKACE"/>
    <property type="match status" value="1"/>
</dbReference>
<sequence>MGAVDFGDDVFLNRWGFIVELRTRMQERGIVPEFEIFDLGQLATLRRLLDRHGLPASSTCSRSASGSATVPPLDSCTISPVAARSAATASVSRPRSSVGSAASSRRWTWITLAPTASQSRAVLTNSSSVTGSAGTSDLRDSAPAGATVINVVVITPPILPCRSRTGRGLRRGVDRRRRGAYAQYRIRGRFCFTTASAIIPSS</sequence>
<name>A0ABP8DS85_9ACTN</name>
<organism evidence="1 2">
    <name type="scientific">Dactylosporangium darangshiense</name>
    <dbReference type="NCBI Taxonomy" id="579108"/>
    <lineage>
        <taxon>Bacteria</taxon>
        <taxon>Bacillati</taxon>
        <taxon>Actinomycetota</taxon>
        <taxon>Actinomycetes</taxon>
        <taxon>Micromonosporales</taxon>
        <taxon>Micromonosporaceae</taxon>
        <taxon>Dactylosporangium</taxon>
    </lineage>
</organism>
<accession>A0ABP8DS85</accession>
<reference evidence="2" key="1">
    <citation type="journal article" date="2019" name="Int. J. Syst. Evol. Microbiol.">
        <title>The Global Catalogue of Microorganisms (GCM) 10K type strain sequencing project: providing services to taxonomists for standard genome sequencing and annotation.</title>
        <authorList>
            <consortium name="The Broad Institute Genomics Platform"/>
            <consortium name="The Broad Institute Genome Sequencing Center for Infectious Disease"/>
            <person name="Wu L."/>
            <person name="Ma J."/>
        </authorList>
    </citation>
    <scope>NUCLEOTIDE SEQUENCE [LARGE SCALE GENOMIC DNA]</scope>
    <source>
        <strain evidence="2">JCM 17441</strain>
    </source>
</reference>
<dbReference type="Gene3D" id="3.20.20.70">
    <property type="entry name" value="Aldolase class I"/>
    <property type="match status" value="1"/>
</dbReference>
<evidence type="ECO:0000313" key="1">
    <source>
        <dbReference type="EMBL" id="GAA4262804.1"/>
    </source>
</evidence>
<keyword evidence="2" id="KW-1185">Reference proteome</keyword>
<dbReference type="InterPro" id="IPR013785">
    <property type="entry name" value="Aldolase_TIM"/>
</dbReference>
<gene>
    <name evidence="1" type="ORF">GCM10022255_101610</name>
</gene>
<proteinExistence type="predicted"/>